<evidence type="ECO:0000256" key="2">
    <source>
        <dbReference type="ARBA" id="ARBA00008711"/>
    </source>
</evidence>
<reference evidence="13" key="2">
    <citation type="submission" date="2021-04" db="EMBL/GenBank/DDBJ databases">
        <title>Brevibacillus composti FJAT-54423, complete genome.</title>
        <authorList>
            <person name="Tang R."/>
        </authorList>
    </citation>
    <scope>NUCLEOTIDE SEQUENCE</scope>
    <source>
        <strain evidence="13">FJAT-54424</strain>
    </source>
</reference>
<keyword evidence="7 9" id="KW-0234">DNA repair</keyword>
<evidence type="ECO:0000313" key="12">
    <source>
        <dbReference type="EMBL" id="QQE73764.1"/>
    </source>
</evidence>
<dbReference type="CDD" id="cd06445">
    <property type="entry name" value="ATase"/>
    <property type="match status" value="1"/>
</dbReference>
<dbReference type="Gene3D" id="1.10.10.10">
    <property type="entry name" value="Winged helix-like DNA-binding domain superfamily/Winged helix DNA-binding domain"/>
    <property type="match status" value="1"/>
</dbReference>
<dbReference type="InterPro" id="IPR001497">
    <property type="entry name" value="MethylDNA_cys_MeTrfase_AS"/>
</dbReference>
<dbReference type="InterPro" id="IPR036631">
    <property type="entry name" value="MGMT_N_sf"/>
</dbReference>
<comment type="function">
    <text evidence="9">Involved in the cellular defense against the biological effects of O6-methylguanine (O6-MeG) and O4-methylthymine (O4-MeT) in DNA. Repairs the methylated nucleobase in DNA by stoichiometrically transferring the methyl group to a cysteine residue in the enzyme. This is a suicide reaction: the enzyme is irreversibly inactivated.</text>
</comment>
<dbReference type="GO" id="GO:0005737">
    <property type="term" value="C:cytoplasm"/>
    <property type="evidence" value="ECO:0007669"/>
    <property type="project" value="UniProtKB-SubCell"/>
</dbReference>
<evidence type="ECO:0000256" key="1">
    <source>
        <dbReference type="ARBA" id="ARBA00001286"/>
    </source>
</evidence>
<comment type="subcellular location">
    <subcellularLocation>
        <location evidence="9">Cytoplasm</location>
    </subcellularLocation>
</comment>
<feature type="domain" description="Methylated-DNA-[protein]-cysteine S-methyltransferase DNA binding" evidence="10">
    <location>
        <begin position="89"/>
        <end position="169"/>
    </location>
</feature>
<dbReference type="RefSeq" id="WP_198827364.1">
    <property type="nucleotide sequence ID" value="NZ_CP066308.1"/>
</dbReference>
<evidence type="ECO:0000313" key="15">
    <source>
        <dbReference type="Proteomes" id="UP000677234"/>
    </source>
</evidence>
<dbReference type="InterPro" id="IPR036217">
    <property type="entry name" value="MethylDNA_cys_MeTrfase_DNAb"/>
</dbReference>
<dbReference type="FunFam" id="1.10.10.10:FF:000214">
    <property type="entry name" value="Methylated-DNA--protein-cysteine methyltransferase"/>
    <property type="match status" value="1"/>
</dbReference>
<dbReference type="GO" id="GO:0003908">
    <property type="term" value="F:methylated-DNA-[protein]-cysteine S-methyltransferase activity"/>
    <property type="evidence" value="ECO:0007669"/>
    <property type="project" value="UniProtKB-UniRule"/>
</dbReference>
<dbReference type="Proteomes" id="UP000595847">
    <property type="component" value="Chromosome"/>
</dbReference>
<dbReference type="PROSITE" id="PS00374">
    <property type="entry name" value="MGMT"/>
    <property type="match status" value="1"/>
</dbReference>
<comment type="miscellaneous">
    <text evidence="9">This enzyme catalyzes only one turnover and therefore is not strictly catalytic. According to one definition, an enzyme is a biocatalyst that acts repeatedly and over many reaction cycles.</text>
</comment>
<evidence type="ECO:0000256" key="6">
    <source>
        <dbReference type="ARBA" id="ARBA00022763"/>
    </source>
</evidence>
<organism evidence="12 14">
    <name type="scientific">Brevibacillus composti</name>
    <dbReference type="NCBI Taxonomy" id="2796470"/>
    <lineage>
        <taxon>Bacteria</taxon>
        <taxon>Bacillati</taxon>
        <taxon>Bacillota</taxon>
        <taxon>Bacilli</taxon>
        <taxon>Bacillales</taxon>
        <taxon>Paenibacillaceae</taxon>
        <taxon>Brevibacillus</taxon>
    </lineage>
</organism>
<evidence type="ECO:0000313" key="13">
    <source>
        <dbReference type="EMBL" id="QUO40847.1"/>
    </source>
</evidence>
<dbReference type="SUPFAM" id="SSF53155">
    <property type="entry name" value="Methylated DNA-protein cysteine methyltransferase domain"/>
    <property type="match status" value="1"/>
</dbReference>
<evidence type="ECO:0000256" key="3">
    <source>
        <dbReference type="ARBA" id="ARBA00022490"/>
    </source>
</evidence>
<dbReference type="EMBL" id="CP066308">
    <property type="protein sequence ID" value="QQE73764.1"/>
    <property type="molecule type" value="Genomic_DNA"/>
</dbReference>
<dbReference type="GO" id="GO:0006307">
    <property type="term" value="P:DNA alkylation repair"/>
    <property type="evidence" value="ECO:0007669"/>
    <property type="project" value="UniProtKB-UniRule"/>
</dbReference>
<dbReference type="AlphaFoldDB" id="A0A7T5EJI5"/>
<gene>
    <name evidence="12" type="ORF">JD108_18055</name>
    <name evidence="13" type="ORF">KDJ56_17995</name>
</gene>
<dbReference type="InterPro" id="IPR036388">
    <property type="entry name" value="WH-like_DNA-bd_sf"/>
</dbReference>
<dbReference type="InterPro" id="IPR008332">
    <property type="entry name" value="MethylG_MeTrfase_N"/>
</dbReference>
<dbReference type="InterPro" id="IPR023546">
    <property type="entry name" value="MGMT"/>
</dbReference>
<dbReference type="HAMAP" id="MF_00772">
    <property type="entry name" value="OGT"/>
    <property type="match status" value="1"/>
</dbReference>
<dbReference type="PANTHER" id="PTHR10815">
    <property type="entry name" value="METHYLATED-DNA--PROTEIN-CYSTEINE METHYLTRANSFERASE"/>
    <property type="match status" value="1"/>
</dbReference>
<keyword evidence="15" id="KW-1185">Reference proteome</keyword>
<comment type="catalytic activity">
    <reaction evidence="1 9">
        <text>a 4-O-methyl-thymidine in DNA + L-cysteinyl-[protein] = a thymidine in DNA + S-methyl-L-cysteinyl-[protein]</text>
        <dbReference type="Rhea" id="RHEA:53428"/>
        <dbReference type="Rhea" id="RHEA-COMP:10131"/>
        <dbReference type="Rhea" id="RHEA-COMP:10132"/>
        <dbReference type="Rhea" id="RHEA-COMP:13555"/>
        <dbReference type="Rhea" id="RHEA-COMP:13556"/>
        <dbReference type="ChEBI" id="CHEBI:29950"/>
        <dbReference type="ChEBI" id="CHEBI:82612"/>
        <dbReference type="ChEBI" id="CHEBI:137386"/>
        <dbReference type="ChEBI" id="CHEBI:137387"/>
        <dbReference type="EC" id="2.1.1.63"/>
    </reaction>
</comment>
<evidence type="ECO:0000256" key="5">
    <source>
        <dbReference type="ARBA" id="ARBA00022679"/>
    </source>
</evidence>
<evidence type="ECO:0000256" key="7">
    <source>
        <dbReference type="ARBA" id="ARBA00023204"/>
    </source>
</evidence>
<dbReference type="KEGG" id="bcop:JD108_18055"/>
<dbReference type="GO" id="GO:0032259">
    <property type="term" value="P:methylation"/>
    <property type="evidence" value="ECO:0007669"/>
    <property type="project" value="UniProtKB-KW"/>
</dbReference>
<dbReference type="Pfam" id="PF01035">
    <property type="entry name" value="DNA_binding_1"/>
    <property type="match status" value="1"/>
</dbReference>
<sequence>MGQTIGFTTMFSRIGPLLLASTEEGLCYLGFGEEQQALPVFQRWARKMFLGAILEPDERGNQQAKTELEEYFSGNRKQFDVPIALHGTAFQKAVWQELTRIPYGETKSYKEIALALGQAKAVRAIGGANNRNPIPIIVPCHRVIGSNGALVGYGGGLSIKEQLLALEGAGKPSSHPESVKAIR</sequence>
<evidence type="ECO:0000259" key="10">
    <source>
        <dbReference type="Pfam" id="PF01035"/>
    </source>
</evidence>
<keyword evidence="5 9" id="KW-0808">Transferase</keyword>
<comment type="catalytic activity">
    <reaction evidence="8 9">
        <text>a 6-O-methyl-2'-deoxyguanosine in DNA + L-cysteinyl-[protein] = S-methyl-L-cysteinyl-[protein] + a 2'-deoxyguanosine in DNA</text>
        <dbReference type="Rhea" id="RHEA:24000"/>
        <dbReference type="Rhea" id="RHEA-COMP:10131"/>
        <dbReference type="Rhea" id="RHEA-COMP:10132"/>
        <dbReference type="Rhea" id="RHEA-COMP:11367"/>
        <dbReference type="Rhea" id="RHEA-COMP:11368"/>
        <dbReference type="ChEBI" id="CHEBI:29950"/>
        <dbReference type="ChEBI" id="CHEBI:82612"/>
        <dbReference type="ChEBI" id="CHEBI:85445"/>
        <dbReference type="ChEBI" id="CHEBI:85448"/>
        <dbReference type="EC" id="2.1.1.63"/>
    </reaction>
</comment>
<evidence type="ECO:0000256" key="8">
    <source>
        <dbReference type="ARBA" id="ARBA00049348"/>
    </source>
</evidence>
<evidence type="ECO:0000259" key="11">
    <source>
        <dbReference type="Pfam" id="PF02870"/>
    </source>
</evidence>
<keyword evidence="3 9" id="KW-0963">Cytoplasm</keyword>
<evidence type="ECO:0000256" key="4">
    <source>
        <dbReference type="ARBA" id="ARBA00022603"/>
    </source>
</evidence>
<dbReference type="SUPFAM" id="SSF46767">
    <property type="entry name" value="Methylated DNA-protein cysteine methyltransferase, C-terminal domain"/>
    <property type="match status" value="1"/>
</dbReference>
<dbReference type="EC" id="2.1.1.63" evidence="9"/>
<dbReference type="PANTHER" id="PTHR10815:SF5">
    <property type="entry name" value="METHYLATED-DNA--PROTEIN-CYSTEINE METHYLTRANSFERASE"/>
    <property type="match status" value="1"/>
</dbReference>
<accession>A0A7T5EJI5</accession>
<comment type="similarity">
    <text evidence="2 9">Belongs to the MGMT family.</text>
</comment>
<evidence type="ECO:0000313" key="14">
    <source>
        <dbReference type="Proteomes" id="UP000595847"/>
    </source>
</evidence>
<dbReference type="InterPro" id="IPR014048">
    <property type="entry name" value="MethylDNA_cys_MeTrfase_DNA-bd"/>
</dbReference>
<feature type="domain" description="Methylguanine DNA methyltransferase ribonuclease-like" evidence="11">
    <location>
        <begin position="8"/>
        <end position="85"/>
    </location>
</feature>
<dbReference type="Pfam" id="PF02870">
    <property type="entry name" value="Methyltransf_1N"/>
    <property type="match status" value="1"/>
</dbReference>
<dbReference type="EMBL" id="CP073708">
    <property type="protein sequence ID" value="QUO40847.1"/>
    <property type="molecule type" value="Genomic_DNA"/>
</dbReference>
<protein>
    <recommendedName>
        <fullName evidence="9">Methylated-DNA--protein-cysteine methyltransferase</fullName>
        <ecNumber evidence="9">2.1.1.63</ecNumber>
    </recommendedName>
    <alternativeName>
        <fullName evidence="9">6-O-methylguanine-DNA methyltransferase</fullName>
        <shortName evidence="9">MGMT</shortName>
    </alternativeName>
    <alternativeName>
        <fullName evidence="9">O-6-methylguanine-DNA-alkyltransferase</fullName>
    </alternativeName>
</protein>
<dbReference type="Proteomes" id="UP000677234">
    <property type="component" value="Chromosome"/>
</dbReference>
<dbReference type="NCBIfam" id="TIGR00589">
    <property type="entry name" value="ogt"/>
    <property type="match status" value="1"/>
</dbReference>
<proteinExistence type="inferred from homology"/>
<evidence type="ECO:0000256" key="9">
    <source>
        <dbReference type="HAMAP-Rule" id="MF_00772"/>
    </source>
</evidence>
<name>A0A7T5EJI5_9BACL</name>
<dbReference type="Gene3D" id="3.30.160.70">
    <property type="entry name" value="Methylated DNA-protein cysteine methyltransferase domain"/>
    <property type="match status" value="1"/>
</dbReference>
<reference evidence="12 14" key="1">
    <citation type="submission" date="2020-12" db="EMBL/GenBank/DDBJ databases">
        <title>strain FJAT-54423T represents a novel species of the genus Brevibacillus.</title>
        <authorList>
            <person name="Tang R."/>
        </authorList>
    </citation>
    <scope>NUCLEOTIDE SEQUENCE [LARGE SCALE GENOMIC DNA]</scope>
    <source>
        <strain evidence="12 14">FJAT-54423</strain>
    </source>
</reference>
<keyword evidence="6 9" id="KW-0227">DNA damage</keyword>
<keyword evidence="4 9" id="KW-0489">Methyltransferase</keyword>
<feature type="active site" description="Nucleophile; methyl group acceptor" evidence="9">
    <location>
        <position position="140"/>
    </location>
</feature>